<keyword evidence="9" id="KW-1185">Reference proteome</keyword>
<feature type="transmembrane region" description="Helical" evidence="5">
    <location>
        <begin position="12"/>
        <end position="32"/>
    </location>
</feature>
<dbReference type="GO" id="GO:0006935">
    <property type="term" value="P:chemotaxis"/>
    <property type="evidence" value="ECO:0007669"/>
    <property type="project" value="UniProtKB-ARBA"/>
</dbReference>
<dbReference type="PANTHER" id="PTHR32089">
    <property type="entry name" value="METHYL-ACCEPTING CHEMOTAXIS PROTEIN MCPB"/>
    <property type="match status" value="1"/>
</dbReference>
<dbReference type="Gene3D" id="1.10.287.950">
    <property type="entry name" value="Methyl-accepting chemotaxis protein"/>
    <property type="match status" value="1"/>
</dbReference>
<dbReference type="FunFam" id="1.10.287.950:FF:000001">
    <property type="entry name" value="Methyl-accepting chemotaxis sensory transducer"/>
    <property type="match status" value="1"/>
</dbReference>
<comment type="similarity">
    <text evidence="3">Belongs to the methyl-accepting chemotaxis (MCP) protein family.</text>
</comment>
<dbReference type="PROSITE" id="PS50885">
    <property type="entry name" value="HAMP"/>
    <property type="match status" value="1"/>
</dbReference>
<dbReference type="SMART" id="SM00283">
    <property type="entry name" value="MA"/>
    <property type="match status" value="1"/>
</dbReference>
<dbReference type="PROSITE" id="PS50111">
    <property type="entry name" value="CHEMOTAXIS_TRANSDUC_2"/>
    <property type="match status" value="1"/>
</dbReference>
<dbReference type="SMART" id="SM00304">
    <property type="entry name" value="HAMP"/>
    <property type="match status" value="1"/>
</dbReference>
<dbReference type="InterPro" id="IPR013587">
    <property type="entry name" value="Nitrate/nitrite_sensing"/>
</dbReference>
<evidence type="ECO:0000256" key="5">
    <source>
        <dbReference type="SAM" id="Phobius"/>
    </source>
</evidence>
<dbReference type="EMBL" id="BMDX01000007">
    <property type="protein sequence ID" value="GGA75990.1"/>
    <property type="molecule type" value="Genomic_DNA"/>
</dbReference>
<dbReference type="Pfam" id="PF08376">
    <property type="entry name" value="NIT"/>
    <property type="match status" value="1"/>
</dbReference>
<dbReference type="OrthoDB" id="2489132at2"/>
<keyword evidence="5" id="KW-0472">Membrane</keyword>
<evidence type="ECO:0000256" key="4">
    <source>
        <dbReference type="PROSITE-ProRule" id="PRU00284"/>
    </source>
</evidence>
<keyword evidence="5" id="KW-1133">Transmembrane helix</keyword>
<keyword evidence="2 4" id="KW-0807">Transducer</keyword>
<proteinExistence type="inferred from homology"/>
<dbReference type="CDD" id="cd11386">
    <property type="entry name" value="MCP_signal"/>
    <property type="match status" value="1"/>
</dbReference>
<name>A0A8J2U4U8_9GAMM</name>
<dbReference type="InterPro" id="IPR004089">
    <property type="entry name" value="MCPsignal_dom"/>
</dbReference>
<evidence type="ECO:0000256" key="3">
    <source>
        <dbReference type="ARBA" id="ARBA00029447"/>
    </source>
</evidence>
<evidence type="ECO:0000256" key="1">
    <source>
        <dbReference type="ARBA" id="ARBA00004370"/>
    </source>
</evidence>
<organism evidence="8 9">
    <name type="scientific">Neiella marina</name>
    <dbReference type="NCBI Taxonomy" id="508461"/>
    <lineage>
        <taxon>Bacteria</taxon>
        <taxon>Pseudomonadati</taxon>
        <taxon>Pseudomonadota</taxon>
        <taxon>Gammaproteobacteria</taxon>
        <taxon>Alteromonadales</taxon>
        <taxon>Echinimonadaceae</taxon>
        <taxon>Neiella</taxon>
    </lineage>
</organism>
<dbReference type="AlphaFoldDB" id="A0A8J2U4U8"/>
<dbReference type="SUPFAM" id="SSF58104">
    <property type="entry name" value="Methyl-accepting chemotaxis protein (MCP) signaling domain"/>
    <property type="match status" value="1"/>
</dbReference>
<comment type="caution">
    <text evidence="8">The sequence shown here is derived from an EMBL/GenBank/DDBJ whole genome shotgun (WGS) entry which is preliminary data.</text>
</comment>
<dbReference type="GO" id="GO:0007165">
    <property type="term" value="P:signal transduction"/>
    <property type="evidence" value="ECO:0007669"/>
    <property type="project" value="UniProtKB-KW"/>
</dbReference>
<gene>
    <name evidence="8" type="ORF">GCM10011369_17330</name>
</gene>
<feature type="transmembrane region" description="Helical" evidence="5">
    <location>
        <begin position="333"/>
        <end position="355"/>
    </location>
</feature>
<evidence type="ECO:0000313" key="8">
    <source>
        <dbReference type="EMBL" id="GGA75990.1"/>
    </source>
</evidence>
<dbReference type="Pfam" id="PF00672">
    <property type="entry name" value="HAMP"/>
    <property type="match status" value="1"/>
</dbReference>
<evidence type="ECO:0000259" key="6">
    <source>
        <dbReference type="PROSITE" id="PS50111"/>
    </source>
</evidence>
<evidence type="ECO:0000259" key="7">
    <source>
        <dbReference type="PROSITE" id="PS50885"/>
    </source>
</evidence>
<accession>A0A8J2U4U8</accession>
<dbReference type="GO" id="GO:0016020">
    <property type="term" value="C:membrane"/>
    <property type="evidence" value="ECO:0007669"/>
    <property type="project" value="UniProtKB-SubCell"/>
</dbReference>
<dbReference type="CDD" id="cd06225">
    <property type="entry name" value="HAMP"/>
    <property type="match status" value="1"/>
</dbReference>
<comment type="subcellular location">
    <subcellularLocation>
        <location evidence="1">Membrane</location>
    </subcellularLocation>
</comment>
<evidence type="ECO:0000256" key="2">
    <source>
        <dbReference type="ARBA" id="ARBA00023224"/>
    </source>
</evidence>
<dbReference type="Pfam" id="PF00015">
    <property type="entry name" value="MCPsignal"/>
    <property type="match status" value="1"/>
</dbReference>
<dbReference type="RefSeq" id="WP_087505967.1">
    <property type="nucleotide sequence ID" value="NZ_BMDX01000007.1"/>
</dbReference>
<dbReference type="InterPro" id="IPR003660">
    <property type="entry name" value="HAMP_dom"/>
</dbReference>
<dbReference type="PANTHER" id="PTHR32089:SF65">
    <property type="entry name" value="CHEMOTAXIS SIGNAL TRANSDUCTION SYSTEM METHYL ACCEPTING SENSORY TRANSDUCER"/>
    <property type="match status" value="1"/>
</dbReference>
<sequence length="686" mass="76282">MNFLSRFRIGPRIIALAFLPIIVIGVLTLNQYRHASDEQQRIAELTSLMALAKEAGTLMNTIQDERDLANGFLARENNVVGPVGEYFGSQGNDFKVDMQQQRQVVNRQIQEFKTYVNLRKSEYASMPSVLGVLERLNENLAAMVEVRDKIDQYMIKDGKIWTLMIYDNTSEQFFRLFESIVRIASYDPELSLLSNAYLALVNLGDRYSVERGVVARASYMNALDYNIYAREKRTRQEISNLIARFNAYANDSLKDDFTRQHLQSTATQQVISDWKAYRDSAAKKLPFDAKTWYPRSSANIQSLNRFKDQLAVQIVEKADELYQVATAKVWQSLILFFGICIAVGVVSYVIIMSIIRPLKRLVRQLTHVANNKDLNYQLDVSGNDELSEVAKAADSLLTSFHSALAGVLEVEMKMKQLTSNVLQSMTISQQRAENQNRNTDGVSVAMNEMTASVGEVSVSAQLTSDAVQRLHDMSVKSADSANTSKDIMEQLTSDLDSATKMVESVNEESNAIGAVINVIQDIAEQTNLLALNAAIEAARAGEQGRGFAVVADEVRSLASRTQESTGHIKQQIEALQTGAHTVTTTMDRLKGQGSEAVAVVVETLGAFEVLQQELDNIAQMSTQIATAAEQQSMTSGDINRQIHEIKEDSDEMTTHVKSTQVASNELDQTAEVLDSYVSAFQLKHAS</sequence>
<reference evidence="9" key="1">
    <citation type="journal article" date="2019" name="Int. J. Syst. Evol. Microbiol.">
        <title>The Global Catalogue of Microorganisms (GCM) 10K type strain sequencing project: providing services to taxonomists for standard genome sequencing and annotation.</title>
        <authorList>
            <consortium name="The Broad Institute Genomics Platform"/>
            <consortium name="The Broad Institute Genome Sequencing Center for Infectious Disease"/>
            <person name="Wu L."/>
            <person name="Ma J."/>
        </authorList>
    </citation>
    <scope>NUCLEOTIDE SEQUENCE [LARGE SCALE GENOMIC DNA]</scope>
    <source>
        <strain evidence="9">CGMCC 1.10130</strain>
    </source>
</reference>
<feature type="domain" description="Methyl-accepting transducer" evidence="6">
    <location>
        <begin position="410"/>
        <end position="646"/>
    </location>
</feature>
<feature type="domain" description="HAMP" evidence="7">
    <location>
        <begin position="352"/>
        <end position="405"/>
    </location>
</feature>
<evidence type="ECO:0000313" key="9">
    <source>
        <dbReference type="Proteomes" id="UP000619743"/>
    </source>
</evidence>
<dbReference type="Proteomes" id="UP000619743">
    <property type="component" value="Unassembled WGS sequence"/>
</dbReference>
<keyword evidence="5" id="KW-0812">Transmembrane</keyword>
<protein>
    <submittedName>
        <fullName evidence="8">Methyl-accepting chemotaxis protein</fullName>
    </submittedName>
</protein>